<evidence type="ECO:0000256" key="1">
    <source>
        <dbReference type="ARBA" id="ARBA00022527"/>
    </source>
</evidence>
<dbReference type="GO" id="GO:0004674">
    <property type="term" value="F:protein serine/threonine kinase activity"/>
    <property type="evidence" value="ECO:0007669"/>
    <property type="project" value="UniProtKB-KW"/>
</dbReference>
<evidence type="ECO:0000313" key="9">
    <source>
        <dbReference type="EMBL" id="OAO18197.1"/>
    </source>
</evidence>
<dbReference type="InterPro" id="IPR050117">
    <property type="entry name" value="MAPK"/>
</dbReference>
<proteinExistence type="predicted"/>
<gene>
    <name evidence="9" type="ORF">AV274_0040</name>
</gene>
<dbReference type="PROSITE" id="PS50011">
    <property type="entry name" value="PROTEIN_KINASE_DOM"/>
    <property type="match status" value="1"/>
</dbReference>
<dbReference type="OrthoDB" id="192887at2759"/>
<evidence type="ECO:0000256" key="7">
    <source>
        <dbReference type="SAM" id="Coils"/>
    </source>
</evidence>
<keyword evidence="3 6" id="KW-0547">Nucleotide-binding</keyword>
<keyword evidence="4 9" id="KW-0418">Kinase</keyword>
<evidence type="ECO:0000256" key="6">
    <source>
        <dbReference type="PROSITE-ProRule" id="PRU10141"/>
    </source>
</evidence>
<accession>A0A196SPW1</accession>
<name>A0A196SPW1_BLAHN</name>
<dbReference type="SUPFAM" id="SSF56112">
    <property type="entry name" value="Protein kinase-like (PK-like)"/>
    <property type="match status" value="1"/>
</dbReference>
<evidence type="ECO:0000259" key="8">
    <source>
        <dbReference type="PROSITE" id="PS50011"/>
    </source>
</evidence>
<evidence type="ECO:0000256" key="2">
    <source>
        <dbReference type="ARBA" id="ARBA00022679"/>
    </source>
</evidence>
<evidence type="ECO:0000256" key="4">
    <source>
        <dbReference type="ARBA" id="ARBA00022777"/>
    </source>
</evidence>
<dbReference type="Gene3D" id="1.10.510.10">
    <property type="entry name" value="Transferase(Phosphotransferase) domain 1"/>
    <property type="match status" value="1"/>
</dbReference>
<dbReference type="PROSITE" id="PS00107">
    <property type="entry name" value="PROTEIN_KINASE_ATP"/>
    <property type="match status" value="1"/>
</dbReference>
<evidence type="ECO:0000256" key="5">
    <source>
        <dbReference type="ARBA" id="ARBA00022840"/>
    </source>
</evidence>
<sequence>MEDKGAADGRIHLMARQFYVVKAKGVLLHIDARYQQLKPIGNGNYGIVCSALDAVTNQMVAIKVSLYNPEDMKYNLRIIREVRYLRFFKDCEQVLDIVDFYCYPYTPSIHILSTADPLFTYTITPLYDYDLGVVIDAKNYLSLDQIRLITYQVLLALRYIHSAGFIHRDIKPGNILLTPSADVAICDFGLARSDTTQLTDYVVTRDYRAPELLVGNSTYNSKVDMWSLGVTLAEMFHGSSLFLTGSTSQQLDRALSFLGIPAEEDLAMVENEAVRARIRGRRVQRRPLLQELSRAIPADAADLLLSLLQFNPEKRLSANEALHHRFFVDLVSTLQPADCTEQYDGEWEEGLRHHSSNSAMLKEFIREQQHYPVVKCRFAFFWGLSYAILKYGLLDMNTLIDLLNKTEFTRKSVELVVAYPDFSYLLLSYAGANVFDPLRYLLTILYMRSILHKRFSEVALENLECENVEAKNAVKAVKTTDLATEEWIHPKMKQTRIITFKGKHNSTKYM</sequence>
<dbReference type="InterPro" id="IPR008271">
    <property type="entry name" value="Ser/Thr_kinase_AS"/>
</dbReference>
<keyword evidence="5 6" id="KW-0067">ATP-binding</keyword>
<organism evidence="9 10">
    <name type="scientific">Blastocystis sp. subtype 1 (strain ATCC 50177 / NandII)</name>
    <dbReference type="NCBI Taxonomy" id="478820"/>
    <lineage>
        <taxon>Eukaryota</taxon>
        <taxon>Sar</taxon>
        <taxon>Stramenopiles</taxon>
        <taxon>Bigyra</taxon>
        <taxon>Opalozoa</taxon>
        <taxon>Opalinata</taxon>
        <taxon>Blastocystidae</taxon>
        <taxon>Blastocystis</taxon>
    </lineage>
</organism>
<dbReference type="Proteomes" id="UP000078348">
    <property type="component" value="Unassembled WGS sequence"/>
</dbReference>
<feature type="domain" description="Protein kinase" evidence="8">
    <location>
        <begin position="34"/>
        <end position="327"/>
    </location>
</feature>
<dbReference type="SMART" id="SM00220">
    <property type="entry name" value="S_TKc"/>
    <property type="match status" value="1"/>
</dbReference>
<keyword evidence="10" id="KW-1185">Reference proteome</keyword>
<feature type="coiled-coil region" evidence="7">
    <location>
        <begin position="453"/>
        <end position="480"/>
    </location>
</feature>
<dbReference type="Pfam" id="PF00069">
    <property type="entry name" value="Pkinase"/>
    <property type="match status" value="1"/>
</dbReference>
<keyword evidence="7" id="KW-0175">Coiled coil</keyword>
<dbReference type="PROSITE" id="PS00108">
    <property type="entry name" value="PROTEIN_KINASE_ST"/>
    <property type="match status" value="1"/>
</dbReference>
<keyword evidence="2" id="KW-0808">Transferase</keyword>
<reference evidence="9 10" key="1">
    <citation type="submission" date="2016-05" db="EMBL/GenBank/DDBJ databases">
        <title>Nuclear genome of Blastocystis sp. subtype 1 NandII.</title>
        <authorList>
            <person name="Gentekaki E."/>
            <person name="Curtis B."/>
            <person name="Stairs C."/>
            <person name="Eme L."/>
            <person name="Herman E."/>
            <person name="Klimes V."/>
            <person name="Arias M.C."/>
            <person name="Elias M."/>
            <person name="Hilliou F."/>
            <person name="Klute M."/>
            <person name="Malik S.-B."/>
            <person name="Pightling A."/>
            <person name="Rachubinski R."/>
            <person name="Salas D."/>
            <person name="Schlacht A."/>
            <person name="Suga H."/>
            <person name="Archibald J."/>
            <person name="Ball S.G."/>
            <person name="Clark G."/>
            <person name="Dacks J."/>
            <person name="Van Der Giezen M."/>
            <person name="Tsaousis A."/>
            <person name="Roger A."/>
        </authorList>
    </citation>
    <scope>NUCLEOTIDE SEQUENCE [LARGE SCALE GENOMIC DNA]</scope>
    <source>
        <strain evidence="10">ATCC 50177 / NandII</strain>
    </source>
</reference>
<dbReference type="InterPro" id="IPR017441">
    <property type="entry name" value="Protein_kinase_ATP_BS"/>
</dbReference>
<keyword evidence="1" id="KW-0723">Serine/threonine-protein kinase</keyword>
<dbReference type="InterPro" id="IPR000719">
    <property type="entry name" value="Prot_kinase_dom"/>
</dbReference>
<protein>
    <submittedName>
        <fullName evidence="9">Mitogen-activated protein kinase</fullName>
    </submittedName>
</protein>
<evidence type="ECO:0000313" key="10">
    <source>
        <dbReference type="Proteomes" id="UP000078348"/>
    </source>
</evidence>
<dbReference type="GO" id="GO:0005524">
    <property type="term" value="F:ATP binding"/>
    <property type="evidence" value="ECO:0007669"/>
    <property type="project" value="UniProtKB-UniRule"/>
</dbReference>
<dbReference type="STRING" id="478820.A0A196SPW1"/>
<comment type="caution">
    <text evidence="9">The sequence shown here is derived from an EMBL/GenBank/DDBJ whole genome shotgun (WGS) entry which is preliminary data.</text>
</comment>
<dbReference type="AlphaFoldDB" id="A0A196SPW1"/>
<dbReference type="EMBL" id="LXWW01000002">
    <property type="protein sequence ID" value="OAO18197.1"/>
    <property type="molecule type" value="Genomic_DNA"/>
</dbReference>
<dbReference type="InterPro" id="IPR011009">
    <property type="entry name" value="Kinase-like_dom_sf"/>
</dbReference>
<dbReference type="FunFam" id="1.10.510.10:FF:000624">
    <property type="entry name" value="Mitogen-activated protein kinase"/>
    <property type="match status" value="1"/>
</dbReference>
<evidence type="ECO:0000256" key="3">
    <source>
        <dbReference type="ARBA" id="ARBA00022741"/>
    </source>
</evidence>
<dbReference type="PANTHER" id="PTHR24055">
    <property type="entry name" value="MITOGEN-ACTIVATED PROTEIN KINASE"/>
    <property type="match status" value="1"/>
</dbReference>
<dbReference type="Gene3D" id="3.30.200.20">
    <property type="entry name" value="Phosphorylase Kinase, domain 1"/>
    <property type="match status" value="1"/>
</dbReference>
<feature type="binding site" evidence="6">
    <location>
        <position position="63"/>
    </location>
    <ligand>
        <name>ATP</name>
        <dbReference type="ChEBI" id="CHEBI:30616"/>
    </ligand>
</feature>